<evidence type="ECO:0000313" key="18">
    <source>
        <dbReference type="EMBL" id="AMK11986.1"/>
    </source>
</evidence>
<dbReference type="EC" id="2.7.8.5" evidence="4 15"/>
<evidence type="ECO:0000256" key="1">
    <source>
        <dbReference type="ARBA" id="ARBA00004141"/>
    </source>
</evidence>
<dbReference type="InterPro" id="IPR048254">
    <property type="entry name" value="CDP_ALCOHOL_P_TRANSF_CS"/>
</dbReference>
<evidence type="ECO:0000256" key="4">
    <source>
        <dbReference type="ARBA" id="ARBA00013170"/>
    </source>
</evidence>
<proteinExistence type="inferred from homology"/>
<dbReference type="PANTHER" id="PTHR14269:SF62">
    <property type="entry name" value="CDP-DIACYLGLYCEROL--GLYCEROL-3-PHOSPHATE 3-PHOSPHATIDYLTRANSFERASE 1, CHLOROPLASTIC"/>
    <property type="match status" value="1"/>
</dbReference>
<evidence type="ECO:0000256" key="8">
    <source>
        <dbReference type="ARBA" id="ARBA00022692"/>
    </source>
</evidence>
<dbReference type="InterPro" id="IPR000462">
    <property type="entry name" value="CDP-OH_P_trans"/>
</dbReference>
<evidence type="ECO:0000313" key="20">
    <source>
        <dbReference type="Proteomes" id="UP000055611"/>
    </source>
</evidence>
<keyword evidence="13" id="KW-1208">Phospholipid metabolism</keyword>
<evidence type="ECO:0000256" key="5">
    <source>
        <dbReference type="ARBA" id="ARBA00014944"/>
    </source>
</evidence>
<keyword evidence="6" id="KW-0444">Lipid biosynthesis</keyword>
<evidence type="ECO:0000256" key="9">
    <source>
        <dbReference type="ARBA" id="ARBA00022989"/>
    </source>
</evidence>
<evidence type="ECO:0000313" key="21">
    <source>
        <dbReference type="Proteomes" id="UP000295506"/>
    </source>
</evidence>
<dbReference type="PANTHER" id="PTHR14269">
    <property type="entry name" value="CDP-DIACYLGLYCEROL--GLYCEROL-3-PHOSPHATE 3-PHOSPHATIDYLTRANSFERASE-RELATED"/>
    <property type="match status" value="1"/>
</dbReference>
<dbReference type="PROSITE" id="PS00379">
    <property type="entry name" value="CDP_ALCOHOL_P_TRANSF"/>
    <property type="match status" value="1"/>
</dbReference>
<evidence type="ECO:0000313" key="19">
    <source>
        <dbReference type="EMBL" id="TDT87261.1"/>
    </source>
</evidence>
<evidence type="ECO:0000256" key="16">
    <source>
        <dbReference type="RuleBase" id="RU003750"/>
    </source>
</evidence>
<dbReference type="InterPro" id="IPR004570">
    <property type="entry name" value="Phosphatidylglycerol_P_synth"/>
</dbReference>
<keyword evidence="9 17" id="KW-1133">Transmembrane helix</keyword>
<reference evidence="19 21" key="2">
    <citation type="submission" date="2019-03" db="EMBL/GenBank/DDBJ databases">
        <title>Genomic Encyclopedia of Type Strains, Phase IV (KMG-IV): sequencing the most valuable type-strain genomes for metagenomic binning, comparative biology and taxonomic classification.</title>
        <authorList>
            <person name="Goeker M."/>
        </authorList>
    </citation>
    <scope>NUCLEOTIDE SEQUENCE [LARGE SCALE GENOMIC DNA]</scope>
    <source>
        <strain evidence="19 21">DSM 101483</strain>
    </source>
</reference>
<dbReference type="RefSeq" id="WP_066804763.1">
    <property type="nucleotide sequence ID" value="NZ_CP014206.1"/>
</dbReference>
<dbReference type="InterPro" id="IPR043130">
    <property type="entry name" value="CDP-OH_PTrfase_TM_dom"/>
</dbReference>
<comment type="catalytic activity">
    <reaction evidence="14">
        <text>a CDP-1,2-diacyl-sn-glycerol + sn-glycerol 3-phosphate = a 1,2-diacyl-sn-glycero-3-phospho-(1'-sn-glycero-3'-phosphate) + CMP + H(+)</text>
        <dbReference type="Rhea" id="RHEA:12593"/>
        <dbReference type="ChEBI" id="CHEBI:15378"/>
        <dbReference type="ChEBI" id="CHEBI:57597"/>
        <dbReference type="ChEBI" id="CHEBI:58332"/>
        <dbReference type="ChEBI" id="CHEBI:60110"/>
        <dbReference type="ChEBI" id="CHEBI:60377"/>
        <dbReference type="EC" id="2.7.8.5"/>
    </reaction>
</comment>
<reference evidence="18 20" key="1">
    <citation type="journal article" date="2016" name="Front. Microbiol.">
        <title>Genome Sequence of the Piezophilic, Mesophilic Sulfate-Reducing Bacterium Desulfovibrio indicus J2T.</title>
        <authorList>
            <person name="Cao J."/>
            <person name="Maignien L."/>
            <person name="Shao Z."/>
            <person name="Alain K."/>
            <person name="Jebbar M."/>
        </authorList>
    </citation>
    <scope>NUCLEOTIDE SEQUENCE [LARGE SCALE GENOMIC DNA]</scope>
    <source>
        <strain evidence="18 20">J2</strain>
    </source>
</reference>
<dbReference type="AlphaFoldDB" id="A0A126QQH9"/>
<feature type="transmembrane region" description="Helical" evidence="17">
    <location>
        <begin position="12"/>
        <end position="32"/>
    </location>
</feature>
<evidence type="ECO:0000256" key="3">
    <source>
        <dbReference type="ARBA" id="ARBA00010441"/>
    </source>
</evidence>
<accession>A0A126QQH9</accession>
<dbReference type="Proteomes" id="UP000295506">
    <property type="component" value="Unassembled WGS sequence"/>
</dbReference>
<evidence type="ECO:0000256" key="15">
    <source>
        <dbReference type="NCBIfam" id="TIGR00560"/>
    </source>
</evidence>
<keyword evidence="7 16" id="KW-0808">Transferase</keyword>
<comment type="pathway">
    <text evidence="2">Phospholipid metabolism; phosphatidylglycerol biosynthesis; phosphatidylglycerol from CDP-diacylglycerol: step 1/2.</text>
</comment>
<dbReference type="NCBIfam" id="TIGR00560">
    <property type="entry name" value="pgsA"/>
    <property type="match status" value="1"/>
</dbReference>
<comment type="similarity">
    <text evidence="3 16">Belongs to the CDP-alcohol phosphatidyltransferase class-I family.</text>
</comment>
<evidence type="ECO:0000256" key="17">
    <source>
        <dbReference type="SAM" id="Phobius"/>
    </source>
</evidence>
<name>A0A126QQH9_9BACT</name>
<keyword evidence="12" id="KW-0594">Phospholipid biosynthesis</keyword>
<dbReference type="GO" id="GO:0046474">
    <property type="term" value="P:glycerophospholipid biosynthetic process"/>
    <property type="evidence" value="ECO:0007669"/>
    <property type="project" value="TreeGrafter"/>
</dbReference>
<organism evidence="19 21">
    <name type="scientific">Pseudodesulfovibrio indicus</name>
    <dbReference type="NCBI Taxonomy" id="1716143"/>
    <lineage>
        <taxon>Bacteria</taxon>
        <taxon>Pseudomonadati</taxon>
        <taxon>Thermodesulfobacteriota</taxon>
        <taxon>Desulfovibrionia</taxon>
        <taxon>Desulfovibrionales</taxon>
        <taxon>Desulfovibrionaceae</taxon>
    </lineage>
</organism>
<evidence type="ECO:0000256" key="7">
    <source>
        <dbReference type="ARBA" id="ARBA00022679"/>
    </source>
</evidence>
<keyword evidence="20" id="KW-1185">Reference proteome</keyword>
<evidence type="ECO:0000256" key="13">
    <source>
        <dbReference type="ARBA" id="ARBA00023264"/>
    </source>
</evidence>
<sequence length="196" mass="21934">MDRKKLFNLPNCLTMARILAAPFIVLLLYFEMWFQFKFGSYFAFGLYFLACVTDYFDGKIAREQNAITNLGKFLDPLADKLLIGSALIMLVRLGPGWGVPAWVVIIIICRELAVTGMRAIAAEMGEVVAADKLGKAKTLTQSLSLGFLIFHYPLFGWDPRPTGIVLLYIALALTVVSGGNYLYNFYKKWISVPEGE</sequence>
<evidence type="ECO:0000256" key="6">
    <source>
        <dbReference type="ARBA" id="ARBA00022516"/>
    </source>
</evidence>
<dbReference type="Pfam" id="PF01066">
    <property type="entry name" value="CDP-OH_P_transf"/>
    <property type="match status" value="1"/>
</dbReference>
<keyword evidence="11 17" id="KW-0472">Membrane</keyword>
<dbReference type="EMBL" id="SOBK01000009">
    <property type="protein sequence ID" value="TDT87261.1"/>
    <property type="molecule type" value="Genomic_DNA"/>
</dbReference>
<dbReference type="GO" id="GO:0016020">
    <property type="term" value="C:membrane"/>
    <property type="evidence" value="ECO:0007669"/>
    <property type="project" value="UniProtKB-SubCell"/>
</dbReference>
<dbReference type="KEGG" id="dej:AWY79_13130"/>
<feature type="transmembrane region" description="Helical" evidence="17">
    <location>
        <begin position="163"/>
        <end position="183"/>
    </location>
</feature>
<comment type="subcellular location">
    <subcellularLocation>
        <location evidence="1">Membrane</location>
        <topology evidence="1">Multi-pass membrane protein</topology>
    </subcellularLocation>
</comment>
<dbReference type="OrthoDB" id="9796672at2"/>
<evidence type="ECO:0000256" key="11">
    <source>
        <dbReference type="ARBA" id="ARBA00023136"/>
    </source>
</evidence>
<evidence type="ECO:0000256" key="14">
    <source>
        <dbReference type="ARBA" id="ARBA00048586"/>
    </source>
</evidence>
<gene>
    <name evidence="18" type="ORF">AWY79_13130</name>
    <name evidence="19" type="ORF">EDC59_109148</name>
</gene>
<dbReference type="GO" id="GO:0008444">
    <property type="term" value="F:CDP-diacylglycerol-glycerol-3-phosphate 3-phosphatidyltransferase activity"/>
    <property type="evidence" value="ECO:0007669"/>
    <property type="project" value="UniProtKB-UniRule"/>
</dbReference>
<dbReference type="PIRSF" id="PIRSF000847">
    <property type="entry name" value="Phos_ph_gly_syn"/>
    <property type="match status" value="1"/>
</dbReference>
<keyword evidence="10" id="KW-0443">Lipid metabolism</keyword>
<dbReference type="InterPro" id="IPR050324">
    <property type="entry name" value="CDP-alcohol_PTase-I"/>
</dbReference>
<protein>
    <recommendedName>
        <fullName evidence="5 15">CDP-diacylglycerol--glycerol-3-phosphate 3-phosphatidyltransferase</fullName>
        <ecNumber evidence="4 15">2.7.8.5</ecNumber>
    </recommendedName>
</protein>
<dbReference type="Gene3D" id="1.20.120.1760">
    <property type="match status" value="1"/>
</dbReference>
<dbReference type="Proteomes" id="UP000055611">
    <property type="component" value="Chromosome"/>
</dbReference>
<evidence type="ECO:0000256" key="12">
    <source>
        <dbReference type="ARBA" id="ARBA00023209"/>
    </source>
</evidence>
<feature type="transmembrane region" description="Helical" evidence="17">
    <location>
        <begin position="138"/>
        <end position="157"/>
    </location>
</feature>
<dbReference type="EMBL" id="CP014206">
    <property type="protein sequence ID" value="AMK11986.1"/>
    <property type="molecule type" value="Genomic_DNA"/>
</dbReference>
<evidence type="ECO:0000256" key="2">
    <source>
        <dbReference type="ARBA" id="ARBA00005042"/>
    </source>
</evidence>
<evidence type="ECO:0000256" key="10">
    <source>
        <dbReference type="ARBA" id="ARBA00023098"/>
    </source>
</evidence>
<keyword evidence="8 17" id="KW-0812">Transmembrane</keyword>